<evidence type="ECO:0000313" key="8">
    <source>
        <dbReference type="Proteomes" id="UP000002199"/>
    </source>
</evidence>
<accession>O28946</accession>
<dbReference type="InterPro" id="IPR015424">
    <property type="entry name" value="PyrdxlP-dep_Trfase"/>
</dbReference>
<dbReference type="Proteomes" id="UP000002199">
    <property type="component" value="Chromosome"/>
</dbReference>
<evidence type="ECO:0000256" key="6">
    <source>
        <dbReference type="RuleBase" id="RU000382"/>
    </source>
</evidence>
<dbReference type="GO" id="GO:0019752">
    <property type="term" value="P:carboxylic acid metabolic process"/>
    <property type="evidence" value="ECO:0007669"/>
    <property type="project" value="InterPro"/>
</dbReference>
<dbReference type="PANTHER" id="PTHR42735:SF6">
    <property type="entry name" value="SPHINGOSINE-1-PHOSPHATE LYASE 1"/>
    <property type="match status" value="1"/>
</dbReference>
<comment type="cofactor">
    <cofactor evidence="1 5 6">
        <name>pyridoxal 5'-phosphate</name>
        <dbReference type="ChEBI" id="CHEBI:597326"/>
    </cofactor>
</comment>
<keyword evidence="3 6" id="KW-0456">Lyase</keyword>
<dbReference type="PhylomeDB" id="O28946"/>
<dbReference type="GO" id="GO:0030170">
    <property type="term" value="F:pyridoxal phosphate binding"/>
    <property type="evidence" value="ECO:0007669"/>
    <property type="project" value="InterPro"/>
</dbReference>
<keyword evidence="2 5" id="KW-0663">Pyridoxal phosphate</keyword>
<dbReference type="Gene3D" id="3.90.1150.10">
    <property type="entry name" value="Aspartate Aminotransferase, domain 1"/>
    <property type="match status" value="1"/>
</dbReference>
<protein>
    <submittedName>
        <fullName evidence="7">Group II decarboxylase</fullName>
    </submittedName>
</protein>
<proteinExistence type="inferred from homology"/>
<keyword evidence="8" id="KW-1185">Reference proteome</keyword>
<dbReference type="EnsemblBacteria" id="AAB89922">
    <property type="protein sequence ID" value="AAB89922"/>
    <property type="gene ID" value="AF_1323"/>
</dbReference>
<feature type="modified residue" description="N6-(pyridoxal phosphate)lysine" evidence="5">
    <location>
        <position position="272"/>
    </location>
</feature>
<organism evidence="7 8">
    <name type="scientific">Archaeoglobus fulgidus (strain ATCC 49558 / DSM 4304 / JCM 9628 / NBRC 100126 / VC-16)</name>
    <dbReference type="NCBI Taxonomy" id="224325"/>
    <lineage>
        <taxon>Archaea</taxon>
        <taxon>Methanobacteriati</taxon>
        <taxon>Methanobacteriota</taxon>
        <taxon>Archaeoglobi</taxon>
        <taxon>Archaeoglobales</taxon>
        <taxon>Archaeoglobaceae</taxon>
        <taxon>Archaeoglobus</taxon>
    </lineage>
</organism>
<evidence type="ECO:0000313" key="7">
    <source>
        <dbReference type="EMBL" id="AAB89922.1"/>
    </source>
</evidence>
<evidence type="ECO:0000256" key="4">
    <source>
        <dbReference type="ARBA" id="ARBA00038302"/>
    </source>
</evidence>
<evidence type="ECO:0000256" key="3">
    <source>
        <dbReference type="ARBA" id="ARBA00023239"/>
    </source>
</evidence>
<sequence length="488" mass="54563">MDSSSVDIVLNKGGHNKSFEVKIYRIHTTKIMSFPNGSDAEGVLKRLEDYAKNDFEPHSRRMWGHIYYAGLKDVVELARKAYLMYMDKTMLDFTCFPSLLRMEREVVRMASSLLNGDEEVVGNFTYGGTESIMLALKAAREKFRKEEGGNVVPEIVLPATAHPAFWKSAEYLGMRCLRAKLDDELRADVETVKELVGDKTAMIVGSAPNYPFGVVDDIKALSDIAVDGKLWLHVDACLGGFHLPFFRELGEKIPDFDFSVEGVHSISADFHKYGLSPRGASVILYRNAKLREGQIFVMASWPGYPLVNTAVLSTRSAGTLAAAWAVMSYLGFDGYLKLAKKTLYAKKRLIDGLTELGLELLGSPEGAVLAFTSERHNLFKVSTLMAEKGWYVQSQPGSKKLGFPRSLHFSVIPGHAEVVDEFLEDMREVLPECECSYPEMSSFDVSKLKFGEDGLPEDSELISELIHSMPPEIVESVFKQFINELIFR</sequence>
<dbReference type="AlphaFoldDB" id="O28946"/>
<evidence type="ECO:0000256" key="1">
    <source>
        <dbReference type="ARBA" id="ARBA00001933"/>
    </source>
</evidence>
<dbReference type="KEGG" id="afu:AF_1323"/>
<dbReference type="PaxDb" id="224325-AF_1323"/>
<dbReference type="Gene3D" id="3.40.640.10">
    <property type="entry name" value="Type I PLP-dependent aspartate aminotransferase-like (Major domain)"/>
    <property type="match status" value="1"/>
</dbReference>
<dbReference type="InterPro" id="IPR015421">
    <property type="entry name" value="PyrdxlP-dep_Trfase_major"/>
</dbReference>
<comment type="similarity">
    <text evidence="4">Belongs to the group II decarboxylase family. Sphingosine-1-phosphate lyase subfamily.</text>
</comment>
<name>O28946_ARCFU</name>
<dbReference type="PIR" id="B69415">
    <property type="entry name" value="B69415"/>
</dbReference>
<dbReference type="HOGENOM" id="CLU_028929_2_1_2"/>
<gene>
    <name evidence="7" type="ordered locus">AF_1323</name>
</gene>
<dbReference type="InterPro" id="IPR002129">
    <property type="entry name" value="PyrdxlP-dep_de-COase"/>
</dbReference>
<dbReference type="STRING" id="224325.AF_1323"/>
<dbReference type="EMBL" id="AE000782">
    <property type="protein sequence ID" value="AAB89922.1"/>
    <property type="molecule type" value="Genomic_DNA"/>
</dbReference>
<evidence type="ECO:0000256" key="2">
    <source>
        <dbReference type="ARBA" id="ARBA00022898"/>
    </source>
</evidence>
<evidence type="ECO:0000256" key="5">
    <source>
        <dbReference type="PIRSR" id="PIRSR602129-50"/>
    </source>
</evidence>
<dbReference type="PANTHER" id="PTHR42735">
    <property type="match status" value="1"/>
</dbReference>
<reference evidence="7 8" key="1">
    <citation type="journal article" date="1997" name="Nature">
        <title>The complete genome sequence of the hyperthermophilic, sulphate-reducing archaeon Archaeoglobus fulgidus.</title>
        <authorList>
            <person name="Klenk H.P."/>
            <person name="Clayton R.A."/>
            <person name="Tomb J."/>
            <person name="White O."/>
            <person name="Nelson K.E."/>
            <person name="Ketchum K.A."/>
            <person name="Dodson R.J."/>
            <person name="Gwinn M."/>
            <person name="Hickey E.K."/>
            <person name="Peterson J.D."/>
            <person name="Richardson D.L."/>
            <person name="Kerlavage A.R."/>
            <person name="Graham D.E."/>
            <person name="Kyrpides N.C."/>
            <person name="Fleischmann R.D."/>
            <person name="Quackenbush J."/>
            <person name="Lee N.H."/>
            <person name="Sutton G.G."/>
            <person name="Gill S."/>
            <person name="Kirkness E.F."/>
            <person name="Dougherty B.A."/>
            <person name="McKenney K."/>
            <person name="Adams M.D."/>
            <person name="Loftus B."/>
            <person name="Peterson S."/>
            <person name="Reich C.I."/>
            <person name="McNeil L.K."/>
            <person name="Badger J.H."/>
            <person name="Glodek A."/>
            <person name="Zhou L."/>
            <person name="Overbeek R."/>
            <person name="Gocayne J.D."/>
            <person name="Weidman J.F."/>
            <person name="McDonald L."/>
            <person name="Utterback T."/>
            <person name="Cotton M.D."/>
            <person name="Spriggs T."/>
            <person name="Artiach P."/>
            <person name="Kaine B.P."/>
            <person name="Sykes S.M."/>
            <person name="Sadow P.W."/>
            <person name="D'Andrea K.P."/>
            <person name="Bowman C."/>
            <person name="Fujii C."/>
            <person name="Garland S.A."/>
            <person name="Mason T.M."/>
            <person name="Olsen G.J."/>
            <person name="Fraser C.M."/>
            <person name="Smith H.O."/>
            <person name="Woese C.R."/>
            <person name="Venter J.C."/>
        </authorList>
    </citation>
    <scope>NUCLEOTIDE SEQUENCE [LARGE SCALE GENOMIC DNA]</scope>
    <source>
        <strain evidence="8">ATCC 49558 / DSM 4304 / JCM 9628 / NBRC 100126 / VC-16</strain>
    </source>
</reference>
<dbReference type="SUPFAM" id="SSF53383">
    <property type="entry name" value="PLP-dependent transferases"/>
    <property type="match status" value="1"/>
</dbReference>
<dbReference type="Pfam" id="PF00282">
    <property type="entry name" value="Pyridoxal_deC"/>
    <property type="match status" value="1"/>
</dbReference>
<dbReference type="InterPro" id="IPR050477">
    <property type="entry name" value="GrpII_AminoAcid_Decarb"/>
</dbReference>
<dbReference type="GO" id="GO:0016830">
    <property type="term" value="F:carbon-carbon lyase activity"/>
    <property type="evidence" value="ECO:0007669"/>
    <property type="project" value="InterPro"/>
</dbReference>
<dbReference type="InterPro" id="IPR015422">
    <property type="entry name" value="PyrdxlP-dep_Trfase_small"/>
</dbReference>
<dbReference type="eggNOG" id="arCOG00027">
    <property type="taxonomic scope" value="Archaea"/>
</dbReference>